<evidence type="ECO:0000313" key="3">
    <source>
        <dbReference type="Proteomes" id="UP000762676"/>
    </source>
</evidence>
<dbReference type="Proteomes" id="UP000762676">
    <property type="component" value="Unassembled WGS sequence"/>
</dbReference>
<sequence>MACTQKATEVHDMIRRALRWTTQRQRSRGRAKETWKMTVEKDLIERGLSLETAPLTAADRPRWRALQLPQAPDGPQRIERASETSKGSQLS</sequence>
<comment type="caution">
    <text evidence="2">The sequence shown here is derived from an EMBL/GenBank/DDBJ whole genome shotgun (WGS) entry which is preliminary data.</text>
</comment>
<dbReference type="AlphaFoldDB" id="A0AAV4F976"/>
<proteinExistence type="predicted"/>
<gene>
    <name evidence="2" type="ORF">ElyMa_005633900</name>
</gene>
<dbReference type="GO" id="GO:0016787">
    <property type="term" value="F:hydrolase activity"/>
    <property type="evidence" value="ECO:0007669"/>
    <property type="project" value="UniProtKB-KW"/>
</dbReference>
<protein>
    <submittedName>
        <fullName evidence="2">Carboxylic ester hydrolase</fullName>
    </submittedName>
</protein>
<dbReference type="EMBL" id="BMAT01011267">
    <property type="protein sequence ID" value="GFR69519.1"/>
    <property type="molecule type" value="Genomic_DNA"/>
</dbReference>
<name>A0AAV4F976_9GAST</name>
<evidence type="ECO:0000256" key="1">
    <source>
        <dbReference type="SAM" id="MobiDB-lite"/>
    </source>
</evidence>
<feature type="region of interest" description="Disordered" evidence="1">
    <location>
        <begin position="61"/>
        <end position="91"/>
    </location>
</feature>
<accession>A0AAV4F976</accession>
<evidence type="ECO:0000313" key="2">
    <source>
        <dbReference type="EMBL" id="GFR69519.1"/>
    </source>
</evidence>
<organism evidence="2 3">
    <name type="scientific">Elysia marginata</name>
    <dbReference type="NCBI Taxonomy" id="1093978"/>
    <lineage>
        <taxon>Eukaryota</taxon>
        <taxon>Metazoa</taxon>
        <taxon>Spiralia</taxon>
        <taxon>Lophotrochozoa</taxon>
        <taxon>Mollusca</taxon>
        <taxon>Gastropoda</taxon>
        <taxon>Heterobranchia</taxon>
        <taxon>Euthyneura</taxon>
        <taxon>Panpulmonata</taxon>
        <taxon>Sacoglossa</taxon>
        <taxon>Placobranchoidea</taxon>
        <taxon>Plakobranchidae</taxon>
        <taxon>Elysia</taxon>
    </lineage>
</organism>
<reference evidence="2 3" key="1">
    <citation type="journal article" date="2021" name="Elife">
        <title>Chloroplast acquisition without the gene transfer in kleptoplastic sea slugs, Plakobranchus ocellatus.</title>
        <authorList>
            <person name="Maeda T."/>
            <person name="Takahashi S."/>
            <person name="Yoshida T."/>
            <person name="Shimamura S."/>
            <person name="Takaki Y."/>
            <person name="Nagai Y."/>
            <person name="Toyoda A."/>
            <person name="Suzuki Y."/>
            <person name="Arimoto A."/>
            <person name="Ishii H."/>
            <person name="Satoh N."/>
            <person name="Nishiyama T."/>
            <person name="Hasebe M."/>
            <person name="Maruyama T."/>
            <person name="Minagawa J."/>
            <person name="Obokata J."/>
            <person name="Shigenobu S."/>
        </authorList>
    </citation>
    <scope>NUCLEOTIDE SEQUENCE [LARGE SCALE GENOMIC DNA]</scope>
</reference>
<keyword evidence="2" id="KW-0378">Hydrolase</keyword>
<keyword evidence="3" id="KW-1185">Reference proteome</keyword>